<proteinExistence type="predicted"/>
<name>A0A0E2D9V0_LEPIR</name>
<keyword evidence="2" id="KW-0808">Transferase</keyword>
<dbReference type="InterPro" id="IPR003594">
    <property type="entry name" value="HATPase_dom"/>
</dbReference>
<dbReference type="Gene3D" id="3.30.565.10">
    <property type="entry name" value="Histidine kinase-like ATPase, C-terminal domain"/>
    <property type="match status" value="1"/>
</dbReference>
<dbReference type="GeneID" id="61143210"/>
<dbReference type="RefSeq" id="WP_001205720.1">
    <property type="nucleotide sequence ID" value="NZ_AHNR02000013.1"/>
</dbReference>
<gene>
    <name evidence="2" type="ORF">LEP1GSC105_3271</name>
</gene>
<dbReference type="SUPFAM" id="SSF55874">
    <property type="entry name" value="ATPase domain of HSP90 chaperone/DNA topoisomerase II/histidine kinase"/>
    <property type="match status" value="1"/>
</dbReference>
<feature type="domain" description="Histidine kinase/HSP90-like ATPase" evidence="1">
    <location>
        <begin position="22"/>
        <end position="162"/>
    </location>
</feature>
<dbReference type="Pfam" id="PF13581">
    <property type="entry name" value="HATPase_c_2"/>
    <property type="match status" value="1"/>
</dbReference>
<keyword evidence="2" id="KW-0418">Kinase</keyword>
<dbReference type="CDD" id="cd16936">
    <property type="entry name" value="HATPase_RsbW-like"/>
    <property type="match status" value="1"/>
</dbReference>
<accession>A0A0E2D9V0</accession>
<organism evidence="2 3">
    <name type="scientific">Leptospira interrogans str. UI 12758</name>
    <dbReference type="NCBI Taxonomy" id="1049938"/>
    <lineage>
        <taxon>Bacteria</taxon>
        <taxon>Pseudomonadati</taxon>
        <taxon>Spirochaetota</taxon>
        <taxon>Spirochaetia</taxon>
        <taxon>Leptospirales</taxon>
        <taxon>Leptospiraceae</taxon>
        <taxon>Leptospira</taxon>
    </lineage>
</organism>
<dbReference type="Proteomes" id="UP000001340">
    <property type="component" value="Unassembled WGS sequence"/>
</dbReference>
<evidence type="ECO:0000313" key="3">
    <source>
        <dbReference type="Proteomes" id="UP000001340"/>
    </source>
</evidence>
<sequence length="195" mass="22165">MRDSRESMLVKHNEGSYVMFLPVDLTSIKELRCALKNSLIENSFLAKDITNIELAADEALTNSISANVKMGSEETIICRWVIKDRKFKMWIVDYGSGLKSKKLDFLPADIRVTSLDDYITCVKRHQEKKCEILPWKGSKVQHRNVGRGLQIIRSLMDTFKITYHCGCGNISSNPEENNIQGSIIELGFDPSKHLV</sequence>
<dbReference type="EMBL" id="AHNR02000013">
    <property type="protein sequence ID" value="EKR56688.1"/>
    <property type="molecule type" value="Genomic_DNA"/>
</dbReference>
<evidence type="ECO:0000259" key="1">
    <source>
        <dbReference type="Pfam" id="PF13581"/>
    </source>
</evidence>
<dbReference type="InterPro" id="IPR036890">
    <property type="entry name" value="HATPase_C_sf"/>
</dbReference>
<evidence type="ECO:0000313" key="2">
    <source>
        <dbReference type="EMBL" id="EKR56688.1"/>
    </source>
</evidence>
<dbReference type="GO" id="GO:0016301">
    <property type="term" value="F:kinase activity"/>
    <property type="evidence" value="ECO:0007669"/>
    <property type="project" value="UniProtKB-KW"/>
</dbReference>
<dbReference type="AlphaFoldDB" id="A0A0E2D9V0"/>
<protein>
    <submittedName>
        <fullName evidence="2">Histidine kinase-like ATPase domain protein</fullName>
    </submittedName>
</protein>
<comment type="caution">
    <text evidence="2">The sequence shown here is derived from an EMBL/GenBank/DDBJ whole genome shotgun (WGS) entry which is preliminary data.</text>
</comment>
<reference evidence="2 3" key="1">
    <citation type="submission" date="2012-10" db="EMBL/GenBank/DDBJ databases">
        <authorList>
            <person name="Harkins D.M."/>
            <person name="Durkin A.S."/>
            <person name="Brinkac L.M."/>
            <person name="Haft D.H."/>
            <person name="Selengut J.D."/>
            <person name="Sanka R."/>
            <person name="DePew J."/>
            <person name="Purushe J."/>
            <person name="Chanthongthip A."/>
            <person name="Lattana O."/>
            <person name="Phetsouvanh R."/>
            <person name="Newton P.N."/>
            <person name="Vinetz J.M."/>
            <person name="Sutton G.G."/>
            <person name="Nierman W.C."/>
            <person name="Fouts D.E."/>
        </authorList>
    </citation>
    <scope>NUCLEOTIDE SEQUENCE [LARGE SCALE GENOMIC DNA]</scope>
    <source>
        <strain evidence="2 3">UI 12758</strain>
    </source>
</reference>